<proteinExistence type="predicted"/>
<dbReference type="EMBL" id="CP089984">
    <property type="protein sequence ID" value="WXB16493.1"/>
    <property type="molecule type" value="Genomic_DNA"/>
</dbReference>
<sequence length="799" mass="83741">MTERTKSLFLGFVSAATALFTFRGCAVEPSSVGASAHADRGGSTAGSLGVSTVPFPGPFSSWIDVKRDGGARGDGTTDDTAAVQNALNRAGHEDGKPSVVYFPAGTYRITSTLQLKYQAIAVLGDDPNTTILRWDGPADRDMLLANGVARSRFGRIRFDGAARAGGGLHFSWDAVGPGSAATMAVDMFDLAFVNIQKCIIGGSLPPGEMDSDIGIFRTRFEKCSVAGLSTESPNAVDYWVRDSLFVDNARGLTNEFGDGQGGSFNVHGSVFRNSTIADVTVTHYPVFLGVRDSTSIGSNRFVSIQPDYMAYAVTLQNNTVLNTVNPVAIDANYQGDLILLDNRIRSRRGASGPAVLLNAGGNTADLLSVGNTYTVSNAESVSGGATRIRRLDDRVVPYDAIDGTIPPLPPLPPRSNGDVIEVPAGASSDVLQQAIDRAATRAGTHPIVHVAPGAYHLTRTLVIPANLDVVLSGDGTATTLWGEALAGGPLIRLLGPSKAVLQDMKLNASMSSDGHVVTSSEAIAIDGADQPDARIYGELLELVHNTQVDVLADRLSNAHMNFQGLLVTRTGPYGVQSIGTGEPKTSRIVIRGGTFNAWANPGGSLYRVTNQGSIVVEDAWYEGANGPTLARLDASSSGTFTLNGGLAAQFSGASGGAAAPVLDINGFSGRATVLGALLAFAAPDPNRHVTIANENAQTHVLLSGLVGKENRGNAAYIRRFGSGGTVSIFSNKVDTESDVGNVALPDIGAPTNDNELRSMLEELRATRTETITDLPGGTTDVRLYRLMIQYATNGIHARP</sequence>
<evidence type="ECO:0000259" key="1">
    <source>
        <dbReference type="Pfam" id="PF12708"/>
    </source>
</evidence>
<protein>
    <submittedName>
        <fullName evidence="2">Glycoside hydrolase family 55 protein</fullName>
    </submittedName>
</protein>
<reference evidence="2 3" key="1">
    <citation type="submission" date="2021-12" db="EMBL/GenBank/DDBJ databases">
        <title>Discovery of the Pendulisporaceae a myxobacterial family with distinct sporulation behavior and unique specialized metabolism.</title>
        <authorList>
            <person name="Garcia R."/>
            <person name="Popoff A."/>
            <person name="Bader C.D."/>
            <person name="Loehr J."/>
            <person name="Walesch S."/>
            <person name="Walt C."/>
            <person name="Boldt J."/>
            <person name="Bunk B."/>
            <person name="Haeckl F.J.F.P.J."/>
            <person name="Gunesch A.P."/>
            <person name="Birkelbach J."/>
            <person name="Nuebel U."/>
            <person name="Pietschmann T."/>
            <person name="Bach T."/>
            <person name="Mueller R."/>
        </authorList>
    </citation>
    <scope>NUCLEOTIDE SEQUENCE [LARGE SCALE GENOMIC DNA]</scope>
    <source>
        <strain evidence="2 3">MSr11954</strain>
    </source>
</reference>
<dbReference type="InterPro" id="IPR012334">
    <property type="entry name" value="Pectin_lyas_fold"/>
</dbReference>
<dbReference type="Proteomes" id="UP001370348">
    <property type="component" value="Chromosome"/>
</dbReference>
<dbReference type="Gene3D" id="2.160.20.10">
    <property type="entry name" value="Single-stranded right-handed beta-helix, Pectin lyase-like"/>
    <property type="match status" value="2"/>
</dbReference>
<dbReference type="SUPFAM" id="SSF51126">
    <property type="entry name" value="Pectin lyase-like"/>
    <property type="match status" value="2"/>
</dbReference>
<evidence type="ECO:0000313" key="3">
    <source>
        <dbReference type="Proteomes" id="UP001370348"/>
    </source>
</evidence>
<dbReference type="RefSeq" id="WP_394826117.1">
    <property type="nucleotide sequence ID" value="NZ_CP089984.1"/>
</dbReference>
<keyword evidence="2" id="KW-0378">Hydrolase</keyword>
<feature type="domain" description="Rhamnogalacturonase A/B/Epimerase-like pectate lyase" evidence="1">
    <location>
        <begin position="62"/>
        <end position="132"/>
    </location>
</feature>
<gene>
    <name evidence="2" type="ORF">LZC94_04250</name>
</gene>
<organism evidence="2 3">
    <name type="scientific">Pendulispora albinea</name>
    <dbReference type="NCBI Taxonomy" id="2741071"/>
    <lineage>
        <taxon>Bacteria</taxon>
        <taxon>Pseudomonadati</taxon>
        <taxon>Myxococcota</taxon>
        <taxon>Myxococcia</taxon>
        <taxon>Myxococcales</taxon>
        <taxon>Sorangiineae</taxon>
        <taxon>Pendulisporaceae</taxon>
        <taxon>Pendulispora</taxon>
    </lineage>
</organism>
<dbReference type="GO" id="GO:0016787">
    <property type="term" value="F:hydrolase activity"/>
    <property type="evidence" value="ECO:0007669"/>
    <property type="project" value="UniProtKB-KW"/>
</dbReference>
<dbReference type="InterPro" id="IPR024535">
    <property type="entry name" value="RHGA/B-epi-like_pectate_lyase"/>
</dbReference>
<dbReference type="InterPro" id="IPR011050">
    <property type="entry name" value="Pectin_lyase_fold/virulence"/>
</dbReference>
<name>A0ABZ2LZW5_9BACT</name>
<dbReference type="Pfam" id="PF12708">
    <property type="entry name" value="Pect-lyase_RHGA_epim"/>
    <property type="match status" value="1"/>
</dbReference>
<keyword evidence="3" id="KW-1185">Reference proteome</keyword>
<evidence type="ECO:0000313" key="2">
    <source>
        <dbReference type="EMBL" id="WXB16493.1"/>
    </source>
</evidence>
<accession>A0ABZ2LZW5</accession>